<dbReference type="InterPro" id="IPR001214">
    <property type="entry name" value="SET_dom"/>
</dbReference>
<dbReference type="GO" id="GO:0005694">
    <property type="term" value="C:chromosome"/>
    <property type="evidence" value="ECO:0007669"/>
    <property type="project" value="UniProtKB-SubCell"/>
</dbReference>
<evidence type="ECO:0000256" key="1">
    <source>
        <dbReference type="ARBA" id="ARBA00004286"/>
    </source>
</evidence>
<dbReference type="EMBL" id="QEAQ01000047">
    <property type="protein sequence ID" value="TPX57791.1"/>
    <property type="molecule type" value="Genomic_DNA"/>
</dbReference>
<dbReference type="InterPro" id="IPR003616">
    <property type="entry name" value="Post-SET_dom"/>
</dbReference>
<feature type="domain" description="SET" evidence="8">
    <location>
        <begin position="94"/>
        <end position="219"/>
    </location>
</feature>
<evidence type="ECO:0000313" key="11">
    <source>
        <dbReference type="Proteomes" id="UP000318582"/>
    </source>
</evidence>
<reference evidence="10 11" key="1">
    <citation type="journal article" date="2019" name="Sci. Rep.">
        <title>Comparative genomics of chytrid fungi reveal insights into the obligate biotrophic and pathogenic lifestyle of Synchytrium endobioticum.</title>
        <authorList>
            <person name="van de Vossenberg B.T.L.H."/>
            <person name="Warris S."/>
            <person name="Nguyen H.D.T."/>
            <person name="van Gent-Pelzer M.P.E."/>
            <person name="Joly D.L."/>
            <person name="van de Geest H.C."/>
            <person name="Bonants P.J.M."/>
            <person name="Smith D.S."/>
            <person name="Levesque C.A."/>
            <person name="van der Lee T.A.J."/>
        </authorList>
    </citation>
    <scope>NUCLEOTIDE SEQUENCE [LARGE SCALE GENOMIC DNA]</scope>
    <source>
        <strain evidence="10 11">CBS 809.83</strain>
    </source>
</reference>
<evidence type="ECO:0000313" key="10">
    <source>
        <dbReference type="EMBL" id="TPX57791.1"/>
    </source>
</evidence>
<evidence type="ECO:0000256" key="6">
    <source>
        <dbReference type="ARBA" id="ARBA00022723"/>
    </source>
</evidence>
<dbReference type="AlphaFoldDB" id="A0A507E1Y5"/>
<evidence type="ECO:0000259" key="8">
    <source>
        <dbReference type="PROSITE" id="PS50280"/>
    </source>
</evidence>
<dbReference type="Pfam" id="PF00856">
    <property type="entry name" value="SET"/>
    <property type="match status" value="1"/>
</dbReference>
<dbReference type="PROSITE" id="PS50868">
    <property type="entry name" value="POST_SET"/>
    <property type="match status" value="1"/>
</dbReference>
<proteinExistence type="predicted"/>
<dbReference type="Proteomes" id="UP000318582">
    <property type="component" value="Unassembled WGS sequence"/>
</dbReference>
<evidence type="ECO:0000256" key="4">
    <source>
        <dbReference type="ARBA" id="ARBA00022679"/>
    </source>
</evidence>
<keyword evidence="2" id="KW-0158">Chromosome</keyword>
<evidence type="ECO:0000259" key="9">
    <source>
        <dbReference type="PROSITE" id="PS50868"/>
    </source>
</evidence>
<gene>
    <name evidence="10" type="ORF">PhCBS80983_g03599</name>
</gene>
<dbReference type="Gene3D" id="2.170.270.10">
    <property type="entry name" value="SET domain"/>
    <property type="match status" value="1"/>
</dbReference>
<keyword evidence="7" id="KW-0862">Zinc</keyword>
<evidence type="ECO:0000256" key="5">
    <source>
        <dbReference type="ARBA" id="ARBA00022691"/>
    </source>
</evidence>
<sequence>MRSTHDELRAVEDISNGAEPVPIPAADSRYPEFEYVTCNLVPPEAAIPLYDGCDCVLNCVDTPDECGCEFAHGHAYGAAGRLLSTPADARGVRLPLQVFPTMEKGWAVRTMANLLNGTFVAEYAGEIIGSDEASRRWRERKEKGTGNYILCVREHAANGRTYRTNIDPTDRGNVARFINHSCDPNLVMVPVRINQIVPSAALFALRDIEAGEELTFDYSGAGEVSQVDSGDANRIRCACGSELCRGYLPYDSAL</sequence>
<organism evidence="10 11">
    <name type="scientific">Powellomyces hirtus</name>
    <dbReference type="NCBI Taxonomy" id="109895"/>
    <lineage>
        <taxon>Eukaryota</taxon>
        <taxon>Fungi</taxon>
        <taxon>Fungi incertae sedis</taxon>
        <taxon>Chytridiomycota</taxon>
        <taxon>Chytridiomycota incertae sedis</taxon>
        <taxon>Chytridiomycetes</taxon>
        <taxon>Spizellomycetales</taxon>
        <taxon>Powellomycetaceae</taxon>
        <taxon>Powellomyces</taxon>
    </lineage>
</organism>
<dbReference type="GO" id="GO:0046872">
    <property type="term" value="F:metal ion binding"/>
    <property type="evidence" value="ECO:0007669"/>
    <property type="project" value="UniProtKB-KW"/>
</dbReference>
<feature type="domain" description="Post-SET" evidence="9">
    <location>
        <begin position="233"/>
        <end position="249"/>
    </location>
</feature>
<dbReference type="PROSITE" id="PS50280">
    <property type="entry name" value="SET"/>
    <property type="match status" value="1"/>
</dbReference>
<evidence type="ECO:0000256" key="3">
    <source>
        <dbReference type="ARBA" id="ARBA00022603"/>
    </source>
</evidence>
<dbReference type="InterPro" id="IPR050973">
    <property type="entry name" value="H3K9_Histone-Lys_N-MTase"/>
</dbReference>
<keyword evidence="3 10" id="KW-0489">Methyltransferase</keyword>
<dbReference type="SMART" id="SM00317">
    <property type="entry name" value="SET"/>
    <property type="match status" value="1"/>
</dbReference>
<protein>
    <submittedName>
        <fullName evidence="10">Histone-lysine N-methyltransferase</fullName>
    </submittedName>
</protein>
<dbReference type="GO" id="GO:0008168">
    <property type="term" value="F:methyltransferase activity"/>
    <property type="evidence" value="ECO:0007669"/>
    <property type="project" value="UniProtKB-KW"/>
</dbReference>
<keyword evidence="4 10" id="KW-0808">Transferase</keyword>
<keyword evidence="11" id="KW-1185">Reference proteome</keyword>
<name>A0A507E1Y5_9FUNG</name>
<evidence type="ECO:0000256" key="7">
    <source>
        <dbReference type="ARBA" id="ARBA00022833"/>
    </source>
</evidence>
<comment type="caution">
    <text evidence="10">The sequence shown here is derived from an EMBL/GenBank/DDBJ whole genome shotgun (WGS) entry which is preliminary data.</text>
</comment>
<dbReference type="GO" id="GO:0032259">
    <property type="term" value="P:methylation"/>
    <property type="evidence" value="ECO:0007669"/>
    <property type="project" value="UniProtKB-KW"/>
</dbReference>
<accession>A0A507E1Y5</accession>
<dbReference type="STRING" id="109895.A0A507E1Y5"/>
<keyword evidence="5" id="KW-0949">S-adenosyl-L-methionine</keyword>
<evidence type="ECO:0000256" key="2">
    <source>
        <dbReference type="ARBA" id="ARBA00022454"/>
    </source>
</evidence>
<dbReference type="InterPro" id="IPR046341">
    <property type="entry name" value="SET_dom_sf"/>
</dbReference>
<dbReference type="PANTHER" id="PTHR46223:SF3">
    <property type="entry name" value="HISTONE-LYSINE N-METHYLTRANSFERASE SET-23"/>
    <property type="match status" value="1"/>
</dbReference>
<dbReference type="PANTHER" id="PTHR46223">
    <property type="entry name" value="HISTONE-LYSINE N-METHYLTRANSFERASE SUV39H"/>
    <property type="match status" value="1"/>
</dbReference>
<dbReference type="SUPFAM" id="SSF82199">
    <property type="entry name" value="SET domain"/>
    <property type="match status" value="1"/>
</dbReference>
<comment type="subcellular location">
    <subcellularLocation>
        <location evidence="1">Chromosome</location>
    </subcellularLocation>
</comment>
<keyword evidence="6" id="KW-0479">Metal-binding</keyword>